<name>A0A9D3WV68_9SAUR</name>
<reference evidence="2" key="1">
    <citation type="submission" date="2021-09" db="EMBL/GenBank/DDBJ databases">
        <title>The genome of Mauremys mutica provides insights into the evolution of semi-aquatic lifestyle.</title>
        <authorList>
            <person name="Gong S."/>
            <person name="Gao Y."/>
        </authorList>
    </citation>
    <scope>NUCLEOTIDE SEQUENCE</scope>
    <source>
        <strain evidence="2">MM-2020</strain>
        <tissue evidence="2">Muscle</tissue>
    </source>
</reference>
<comment type="caution">
    <text evidence="2">The sequence shown here is derived from an EMBL/GenBank/DDBJ whole genome shotgun (WGS) entry which is preliminary data.</text>
</comment>
<evidence type="ECO:0000256" key="1">
    <source>
        <dbReference type="SAM" id="MobiDB-lite"/>
    </source>
</evidence>
<dbReference type="EMBL" id="JAHDVG010000485">
    <property type="protein sequence ID" value="KAH1168652.1"/>
    <property type="molecule type" value="Genomic_DNA"/>
</dbReference>
<keyword evidence="3" id="KW-1185">Reference proteome</keyword>
<feature type="region of interest" description="Disordered" evidence="1">
    <location>
        <begin position="76"/>
        <end position="102"/>
    </location>
</feature>
<proteinExistence type="predicted"/>
<sequence>MLKTLWYLKRTGQKAEFKLPTTLISRPDQCFLMKTFFLLYNEKQEFDQNDHFCDSPSPSPLCTSTKNRVSTAILGASRPKSLNPQDLLSSEQEHQSQCPCAQVPNHTQSTNLLLLRRKKSQPCIHLT</sequence>
<protein>
    <submittedName>
        <fullName evidence="2">Uncharacterized protein</fullName>
    </submittedName>
</protein>
<accession>A0A9D3WV68</accession>
<feature type="compositionally biased region" description="Polar residues" evidence="1">
    <location>
        <begin position="80"/>
        <end position="102"/>
    </location>
</feature>
<evidence type="ECO:0000313" key="2">
    <source>
        <dbReference type="EMBL" id="KAH1168652.1"/>
    </source>
</evidence>
<gene>
    <name evidence="2" type="ORF">KIL84_013242</name>
</gene>
<evidence type="ECO:0000313" key="3">
    <source>
        <dbReference type="Proteomes" id="UP000827986"/>
    </source>
</evidence>
<dbReference type="AlphaFoldDB" id="A0A9D3WV68"/>
<dbReference type="Proteomes" id="UP000827986">
    <property type="component" value="Unassembled WGS sequence"/>
</dbReference>
<organism evidence="2 3">
    <name type="scientific">Mauremys mutica</name>
    <name type="common">yellowpond turtle</name>
    <dbReference type="NCBI Taxonomy" id="74926"/>
    <lineage>
        <taxon>Eukaryota</taxon>
        <taxon>Metazoa</taxon>
        <taxon>Chordata</taxon>
        <taxon>Craniata</taxon>
        <taxon>Vertebrata</taxon>
        <taxon>Euteleostomi</taxon>
        <taxon>Archelosauria</taxon>
        <taxon>Testudinata</taxon>
        <taxon>Testudines</taxon>
        <taxon>Cryptodira</taxon>
        <taxon>Durocryptodira</taxon>
        <taxon>Testudinoidea</taxon>
        <taxon>Geoemydidae</taxon>
        <taxon>Geoemydinae</taxon>
        <taxon>Mauremys</taxon>
    </lineage>
</organism>